<feature type="region of interest" description="Disordered" evidence="1">
    <location>
        <begin position="255"/>
        <end position="294"/>
    </location>
</feature>
<dbReference type="OMA" id="HEPSAWV"/>
<feature type="region of interest" description="Disordered" evidence="1">
    <location>
        <begin position="318"/>
        <end position="338"/>
    </location>
</feature>
<reference evidence="3" key="1">
    <citation type="submission" date="2009-05" db="EMBL/GenBank/DDBJ databases">
        <title>The genome sequence of Ajellomyces capsulatus strain H143.</title>
        <authorList>
            <person name="Champion M."/>
            <person name="Cuomo C.A."/>
            <person name="Ma L.-J."/>
            <person name="Henn M.R."/>
            <person name="Sil A."/>
            <person name="Goldman B."/>
            <person name="Young S.K."/>
            <person name="Kodira C.D."/>
            <person name="Zeng Q."/>
            <person name="Koehrsen M."/>
            <person name="Alvarado L."/>
            <person name="Berlin A.M."/>
            <person name="Borenstein D."/>
            <person name="Chen Z."/>
            <person name="Engels R."/>
            <person name="Freedman E."/>
            <person name="Gellesch M."/>
            <person name="Goldberg J."/>
            <person name="Griggs A."/>
            <person name="Gujja S."/>
            <person name="Heiman D.I."/>
            <person name="Hepburn T.A."/>
            <person name="Howarth C."/>
            <person name="Jen D."/>
            <person name="Larson L."/>
            <person name="Lewis B."/>
            <person name="Mehta T."/>
            <person name="Park D."/>
            <person name="Pearson M."/>
            <person name="Roberts A."/>
            <person name="Saif S."/>
            <person name="Shea T.D."/>
            <person name="Shenoy N."/>
            <person name="Sisk P."/>
            <person name="Stolte C."/>
            <person name="Sykes S."/>
            <person name="Walk T."/>
            <person name="White J."/>
            <person name="Yandava C."/>
            <person name="Klein B."/>
            <person name="McEwen J.G."/>
            <person name="Puccia R."/>
            <person name="Goldman G.H."/>
            <person name="Felipe M.S."/>
            <person name="Nino-Vega G."/>
            <person name="San-Blas G."/>
            <person name="Taylor J.W."/>
            <person name="Mendoza L."/>
            <person name="Galagan J.E."/>
            <person name="Nusbaum C."/>
            <person name="Birren B.W."/>
        </authorList>
    </citation>
    <scope>NUCLEOTIDE SEQUENCE [LARGE SCALE GENOMIC DNA]</scope>
    <source>
        <strain evidence="3">H143</strain>
    </source>
</reference>
<feature type="compositionally biased region" description="Basic and acidic residues" evidence="1">
    <location>
        <begin position="485"/>
        <end position="497"/>
    </location>
</feature>
<dbReference type="OrthoDB" id="10669990at2759"/>
<dbReference type="EMBL" id="GG692427">
    <property type="protein sequence ID" value="EER40082.1"/>
    <property type="molecule type" value="Genomic_DNA"/>
</dbReference>
<organism evidence="2 3">
    <name type="scientific">Ajellomyces capsulatus (strain H143)</name>
    <name type="common">Darling's disease fungus</name>
    <name type="synonym">Histoplasma capsulatum</name>
    <dbReference type="NCBI Taxonomy" id="544712"/>
    <lineage>
        <taxon>Eukaryota</taxon>
        <taxon>Fungi</taxon>
        <taxon>Dikarya</taxon>
        <taxon>Ascomycota</taxon>
        <taxon>Pezizomycotina</taxon>
        <taxon>Eurotiomycetes</taxon>
        <taxon>Eurotiomycetidae</taxon>
        <taxon>Onygenales</taxon>
        <taxon>Ajellomycetaceae</taxon>
        <taxon>Histoplasma</taxon>
    </lineage>
</organism>
<evidence type="ECO:0000313" key="3">
    <source>
        <dbReference type="Proteomes" id="UP000002624"/>
    </source>
</evidence>
<evidence type="ECO:0000313" key="2">
    <source>
        <dbReference type="EMBL" id="EER40082.1"/>
    </source>
</evidence>
<proteinExistence type="predicted"/>
<dbReference type="AlphaFoldDB" id="C6HGZ8"/>
<sequence length="497" mass="55150">MLPDAPESMSRGWGWLTLRRPEHDIKIGRPLSAESMGGYAAIRVNVGGRRFGHISKNESPPASRCCVDPQIIRRLSVRELLLASMLQGNQNSSSPKKKNGVHKKYQELGPTLGAKHPAILALPRHNGAGYVIPSDPSYHIGTGTPSCFTTARRAFRYEHDEYQASFTKSSTKSHTQETAESVSSCSPIQFRSSVDQHAAGHILGTKLKPNLMFGSFTLTTLRCVRDGEEIHRARRKTTAVPDSSEDWANIDQQTELRRQDTAKNATVNAPCHAQTRRSRRRFGGIGNDSGGGSTPRELTLEMWGLHVAQECQKGNVGLGDSPPPPLNHHGGDRALSSQWPKTAIRVPSVTTWLTLNTAATMPVLRSHMKDTHNPNLPPTNSSFILYFPLLYNNALNNWTQSRLPTTPLLFQSPSLPDGVFSKAHEEKKKSRSYVQASINPCMKLHEPSAWVGAKGRLTTYQIIARNSPLKGSENSLDPPHPQRAPRPDWRRAEYPWR</sequence>
<dbReference type="VEuPathDB" id="FungiDB:HCDG_05479"/>
<dbReference type="HOGENOM" id="CLU_546232_0_0_1"/>
<gene>
    <name evidence="2" type="ORF">HCDG_05479</name>
</gene>
<dbReference type="Proteomes" id="UP000002624">
    <property type="component" value="Unassembled WGS sequence"/>
</dbReference>
<name>C6HGZ8_AJECH</name>
<feature type="compositionally biased region" description="Gly residues" evidence="1">
    <location>
        <begin position="283"/>
        <end position="293"/>
    </location>
</feature>
<accession>C6HGZ8</accession>
<evidence type="ECO:0000256" key="1">
    <source>
        <dbReference type="SAM" id="MobiDB-lite"/>
    </source>
</evidence>
<feature type="region of interest" description="Disordered" evidence="1">
    <location>
        <begin position="468"/>
        <end position="497"/>
    </location>
</feature>
<protein>
    <submittedName>
        <fullName evidence="2">Uncharacterized protein</fullName>
    </submittedName>
</protein>